<dbReference type="PANTHER" id="PTHR30251:SF4">
    <property type="entry name" value="SLR1668 PROTEIN"/>
    <property type="match status" value="1"/>
</dbReference>
<keyword evidence="4" id="KW-1185">Reference proteome</keyword>
<protein>
    <submittedName>
        <fullName evidence="3">Fimbrial chaperone protein</fullName>
    </submittedName>
</protein>
<keyword evidence="1" id="KW-0732">Signal</keyword>
<dbReference type="InterPro" id="IPR013783">
    <property type="entry name" value="Ig-like_fold"/>
</dbReference>
<feature type="signal peptide" evidence="1">
    <location>
        <begin position="1"/>
        <end position="36"/>
    </location>
</feature>
<feature type="chain" id="PRO_5031490693" evidence="1">
    <location>
        <begin position="37"/>
        <end position="274"/>
    </location>
</feature>
<dbReference type="InterPro" id="IPR050643">
    <property type="entry name" value="Periplasmic_pilus_chap"/>
</dbReference>
<dbReference type="Proteomes" id="UP000575083">
    <property type="component" value="Unassembled WGS sequence"/>
</dbReference>
<accession>A0A7X0PA51</accession>
<evidence type="ECO:0000313" key="4">
    <source>
        <dbReference type="Proteomes" id="UP000575083"/>
    </source>
</evidence>
<gene>
    <name evidence="3" type="ORF">HNP48_000794</name>
</gene>
<proteinExistence type="predicted"/>
<feature type="domain" description="Pili assembly chaperone N-terminal" evidence="2">
    <location>
        <begin position="48"/>
        <end position="163"/>
    </location>
</feature>
<name>A0A7X0PA51_9BURK</name>
<dbReference type="Gene3D" id="2.60.40.10">
    <property type="entry name" value="Immunoglobulins"/>
    <property type="match status" value="1"/>
</dbReference>
<dbReference type="GO" id="GO:0071555">
    <property type="term" value="P:cell wall organization"/>
    <property type="evidence" value="ECO:0007669"/>
    <property type="project" value="InterPro"/>
</dbReference>
<evidence type="ECO:0000256" key="1">
    <source>
        <dbReference type="SAM" id="SignalP"/>
    </source>
</evidence>
<dbReference type="AlphaFoldDB" id="A0A7X0PA51"/>
<evidence type="ECO:0000259" key="2">
    <source>
        <dbReference type="Pfam" id="PF00345"/>
    </source>
</evidence>
<dbReference type="PANTHER" id="PTHR30251">
    <property type="entry name" value="PILUS ASSEMBLY CHAPERONE"/>
    <property type="match status" value="1"/>
</dbReference>
<dbReference type="InterPro" id="IPR016147">
    <property type="entry name" value="Pili_assmbl_chaperone_N"/>
</dbReference>
<evidence type="ECO:0000313" key="3">
    <source>
        <dbReference type="EMBL" id="MBB6558130.1"/>
    </source>
</evidence>
<dbReference type="InterPro" id="IPR008962">
    <property type="entry name" value="PapD-like_sf"/>
</dbReference>
<reference evidence="3 4" key="1">
    <citation type="submission" date="2020-08" db="EMBL/GenBank/DDBJ databases">
        <title>Functional genomics of gut bacteria from endangered species of beetles.</title>
        <authorList>
            <person name="Carlos-Shanley C."/>
        </authorList>
    </citation>
    <scope>NUCLEOTIDE SEQUENCE [LARGE SCALE GENOMIC DNA]</scope>
    <source>
        <strain evidence="3 4">S00198</strain>
    </source>
</reference>
<dbReference type="GO" id="GO:0030288">
    <property type="term" value="C:outer membrane-bounded periplasmic space"/>
    <property type="evidence" value="ECO:0007669"/>
    <property type="project" value="InterPro"/>
</dbReference>
<dbReference type="Pfam" id="PF00345">
    <property type="entry name" value="PapD_N"/>
    <property type="match status" value="1"/>
</dbReference>
<dbReference type="RefSeq" id="WP_184855522.1">
    <property type="nucleotide sequence ID" value="NZ_JACHLK010000001.1"/>
</dbReference>
<organism evidence="3 4">
    <name type="scientific">Acidovorax soli</name>
    <dbReference type="NCBI Taxonomy" id="592050"/>
    <lineage>
        <taxon>Bacteria</taxon>
        <taxon>Pseudomonadati</taxon>
        <taxon>Pseudomonadota</taxon>
        <taxon>Betaproteobacteria</taxon>
        <taxon>Burkholderiales</taxon>
        <taxon>Comamonadaceae</taxon>
        <taxon>Acidovorax</taxon>
    </lineage>
</organism>
<sequence>MVSAHALASHPAAAAWLRTTRRMACALAACAGWAQAATPLMIWPVDPVITEEQPAVAVWLENRGTASASLQVRVLDWTQTEGEDVFSTQKDVVASPPISVVPAGKRQMVRLIATRRPPPGLEEAYRVVIDELPAPEDLAQKQPGSEAGMGIRLNVRYAIPLFVYGEGAQPFRPTKPLFGNGKGKPLPPSLTWHATKQGPRHLLVVRNQGAGHARLTSVQWNAGSRGTVPINEGLMGYVLPGSQMQWELEATPPANPELKATINGVETLVPRAPR</sequence>
<dbReference type="SUPFAM" id="SSF49354">
    <property type="entry name" value="PapD-like"/>
    <property type="match status" value="1"/>
</dbReference>
<dbReference type="EMBL" id="JACHLK010000001">
    <property type="protein sequence ID" value="MBB6558130.1"/>
    <property type="molecule type" value="Genomic_DNA"/>
</dbReference>
<comment type="caution">
    <text evidence="3">The sequence shown here is derived from an EMBL/GenBank/DDBJ whole genome shotgun (WGS) entry which is preliminary data.</text>
</comment>